<reference evidence="2" key="1">
    <citation type="journal article" date="2023" name="G3 (Bethesda)">
        <title>Genome assembly and association tests identify interacting loci associated with vigor, precocity, and sex in interspecific pistachio rootstocks.</title>
        <authorList>
            <person name="Palmer W."/>
            <person name="Jacygrad E."/>
            <person name="Sagayaradj S."/>
            <person name="Cavanaugh K."/>
            <person name="Han R."/>
            <person name="Bertier L."/>
            <person name="Beede B."/>
            <person name="Kafkas S."/>
            <person name="Golino D."/>
            <person name="Preece J."/>
            <person name="Michelmore R."/>
        </authorList>
    </citation>
    <scope>NUCLEOTIDE SEQUENCE [LARGE SCALE GENOMIC DNA]</scope>
</reference>
<protein>
    <submittedName>
        <fullName evidence="1">Uncharacterized protein</fullName>
    </submittedName>
</protein>
<proteinExistence type="predicted"/>
<keyword evidence="2" id="KW-1185">Reference proteome</keyword>
<dbReference type="EMBL" id="CM047902">
    <property type="protein sequence ID" value="KAJ0094804.1"/>
    <property type="molecule type" value="Genomic_DNA"/>
</dbReference>
<dbReference type="Proteomes" id="UP001164250">
    <property type="component" value="Chromosome 6"/>
</dbReference>
<accession>A0ACC1B7D5</accession>
<comment type="caution">
    <text evidence="1">The sequence shown here is derived from an EMBL/GenBank/DDBJ whole genome shotgun (WGS) entry which is preliminary data.</text>
</comment>
<organism evidence="1 2">
    <name type="scientific">Pistacia atlantica</name>
    <dbReference type="NCBI Taxonomy" id="434234"/>
    <lineage>
        <taxon>Eukaryota</taxon>
        <taxon>Viridiplantae</taxon>
        <taxon>Streptophyta</taxon>
        <taxon>Embryophyta</taxon>
        <taxon>Tracheophyta</taxon>
        <taxon>Spermatophyta</taxon>
        <taxon>Magnoliopsida</taxon>
        <taxon>eudicotyledons</taxon>
        <taxon>Gunneridae</taxon>
        <taxon>Pentapetalae</taxon>
        <taxon>rosids</taxon>
        <taxon>malvids</taxon>
        <taxon>Sapindales</taxon>
        <taxon>Anacardiaceae</taxon>
        <taxon>Pistacia</taxon>
    </lineage>
</organism>
<evidence type="ECO:0000313" key="2">
    <source>
        <dbReference type="Proteomes" id="UP001164250"/>
    </source>
</evidence>
<evidence type="ECO:0000313" key="1">
    <source>
        <dbReference type="EMBL" id="KAJ0094804.1"/>
    </source>
</evidence>
<gene>
    <name evidence="1" type="ORF">Patl1_17012</name>
</gene>
<name>A0ACC1B7D5_9ROSI</name>
<sequence>MERLFSFSRTLSCLNFATHCKIKTWIRGFSAQAALSTQQWDNYMEPSIKSSEFNARAYCSSLQNCILNDDPKTAMAIHCQVLKKGNCLDLFGTNVLLNVYVKLNLLVNARQLFDEMPQRDTVSFVSLIQGYSQLFQFFESVGLFSRLHREGHELNPFVFTTILKVLVSMEGAELCSCIHASVYKLGHESNSFVGTALIDAYSVCGYVDFAREVFDGIVCEDMVTWTGMLTCYAENDCFEEALDLFNEMRIVGLKPNNFTFVSVLKACLGLEAFGVAKSVHGCALKTRYDMGLYVGTALLDLYVESGDLGSARRLFEEMPKKDVIPWSFMIARLVI</sequence>